<evidence type="ECO:0000313" key="2">
    <source>
        <dbReference type="Proteomes" id="UP000572377"/>
    </source>
</evidence>
<sequence length="48" mass="4667">MAKGKGSTSMTKVAAARIQSATAKANGGKVSKGSFAARAQAAASNAKK</sequence>
<name>A0A849L245_9RHOB</name>
<comment type="caution">
    <text evidence="1">The sequence shown here is derived from an EMBL/GenBank/DDBJ whole genome shotgun (WGS) entry which is preliminary data.</text>
</comment>
<dbReference type="RefSeq" id="WP_171324132.1">
    <property type="nucleotide sequence ID" value="NZ_JABFBC010000001.1"/>
</dbReference>
<evidence type="ECO:0000313" key="1">
    <source>
        <dbReference type="EMBL" id="NNU80398.1"/>
    </source>
</evidence>
<gene>
    <name evidence="1" type="ORF">HMH01_08080</name>
</gene>
<evidence type="ECO:0008006" key="3">
    <source>
        <dbReference type="Google" id="ProtNLM"/>
    </source>
</evidence>
<organism evidence="1 2">
    <name type="scientific">Halovulum dunhuangense</name>
    <dbReference type="NCBI Taxonomy" id="1505036"/>
    <lineage>
        <taxon>Bacteria</taxon>
        <taxon>Pseudomonadati</taxon>
        <taxon>Pseudomonadota</taxon>
        <taxon>Alphaproteobacteria</taxon>
        <taxon>Rhodobacterales</taxon>
        <taxon>Paracoccaceae</taxon>
        <taxon>Halovulum</taxon>
    </lineage>
</organism>
<dbReference type="Proteomes" id="UP000572377">
    <property type="component" value="Unassembled WGS sequence"/>
</dbReference>
<dbReference type="AlphaFoldDB" id="A0A849L245"/>
<dbReference type="EMBL" id="JABFBC010000001">
    <property type="protein sequence ID" value="NNU80398.1"/>
    <property type="molecule type" value="Genomic_DNA"/>
</dbReference>
<keyword evidence="2" id="KW-1185">Reference proteome</keyword>
<accession>A0A849L245</accession>
<reference evidence="1 2" key="1">
    <citation type="submission" date="2020-05" db="EMBL/GenBank/DDBJ databases">
        <title>Gimesia benthica sp. nov., a novel planctomycete isolated from a deep-sea water sample of the Northwest Indian Ocean.</title>
        <authorList>
            <person name="Wang J."/>
            <person name="Ruan C."/>
            <person name="Song L."/>
            <person name="Zhu Y."/>
            <person name="Li A."/>
            <person name="Zheng X."/>
            <person name="Wang L."/>
            <person name="Lu Z."/>
            <person name="Huang Y."/>
            <person name="Du W."/>
            <person name="Zhou Y."/>
            <person name="Huang L."/>
            <person name="Dai X."/>
        </authorList>
    </citation>
    <scope>NUCLEOTIDE SEQUENCE [LARGE SCALE GENOMIC DNA]</scope>
    <source>
        <strain evidence="1 2">YYQ-30</strain>
    </source>
</reference>
<protein>
    <recommendedName>
        <fullName evidence="3">Seed maturation protein</fullName>
    </recommendedName>
</protein>
<proteinExistence type="predicted"/>